<dbReference type="InterPro" id="IPR011990">
    <property type="entry name" value="TPR-like_helical_dom_sf"/>
</dbReference>
<gene>
    <name evidence="5" type="ORF">FME95_01710</name>
</gene>
<dbReference type="SMART" id="SM00028">
    <property type="entry name" value="TPR"/>
    <property type="match status" value="3"/>
</dbReference>
<comment type="caution">
    <text evidence="5">The sequence shown here is derived from an EMBL/GenBank/DDBJ whole genome shotgun (WGS) entry which is preliminary data.</text>
</comment>
<dbReference type="Pfam" id="PF14559">
    <property type="entry name" value="TPR_19"/>
    <property type="match status" value="1"/>
</dbReference>
<dbReference type="Pfam" id="PF13432">
    <property type="entry name" value="TPR_16"/>
    <property type="match status" value="1"/>
</dbReference>
<protein>
    <submittedName>
        <fullName evidence="5">Tetratricopeptide repeat protein</fullName>
    </submittedName>
</protein>
<sequence>MKQKRLWALCLMSVVWLCSCVTTTQGPFEQKKDLEKAEKIYIQLGYGYFENGQLLKAKEKLSEALAINSKSAGAHMGLARVYEQEQEYSLAESHFQKAIQYGGATEAHFQYAVYLYNRARFEDSLAQYNEVLKDTLYERRAQVFYYQAIALTRLQSFDEAITAYQKSLVLNTELAGSYLGLARLYNNDQSTDQAYQSYLGFIELVRARKANQNAASLWLGIPLAYVHGDMDLYASLALQLKSQYPQTDEYSQYLSWQAEL</sequence>
<dbReference type="InterPro" id="IPR050498">
    <property type="entry name" value="Ycf3"/>
</dbReference>
<dbReference type="PROSITE" id="PS50005">
    <property type="entry name" value="TPR"/>
    <property type="match status" value="2"/>
</dbReference>
<dbReference type="RefSeq" id="WP_147712574.1">
    <property type="nucleotide sequence ID" value="NZ_VKAD01000001.1"/>
</dbReference>
<dbReference type="PROSITE" id="PS51257">
    <property type="entry name" value="PROKAR_LIPOPROTEIN"/>
    <property type="match status" value="1"/>
</dbReference>
<dbReference type="InterPro" id="IPR019734">
    <property type="entry name" value="TPR_rpt"/>
</dbReference>
<dbReference type="Gene3D" id="1.25.40.10">
    <property type="entry name" value="Tetratricopeptide repeat domain"/>
    <property type="match status" value="1"/>
</dbReference>
<keyword evidence="2 3" id="KW-0802">TPR repeat</keyword>
<evidence type="ECO:0000313" key="5">
    <source>
        <dbReference type="EMBL" id="TXR53314.1"/>
    </source>
</evidence>
<dbReference type="EMBL" id="VKAD01000001">
    <property type="protein sequence ID" value="TXR53314.1"/>
    <property type="molecule type" value="Genomic_DNA"/>
</dbReference>
<proteinExistence type="predicted"/>
<keyword evidence="6" id="KW-1185">Reference proteome</keyword>
<evidence type="ECO:0000256" key="4">
    <source>
        <dbReference type="SAM" id="SignalP"/>
    </source>
</evidence>
<reference evidence="5 6" key="1">
    <citation type="submission" date="2019-07" db="EMBL/GenBank/DDBJ databases">
        <title>Reinekea sp. strain SSH23 genome sequencing and assembly.</title>
        <authorList>
            <person name="Kim I."/>
        </authorList>
    </citation>
    <scope>NUCLEOTIDE SEQUENCE [LARGE SCALE GENOMIC DNA]</scope>
    <source>
        <strain evidence="5 6">SSH23</strain>
    </source>
</reference>
<feature type="repeat" description="TPR" evidence="3">
    <location>
        <begin position="141"/>
        <end position="174"/>
    </location>
</feature>
<dbReference type="Proteomes" id="UP000321764">
    <property type="component" value="Unassembled WGS sequence"/>
</dbReference>
<name>A0A5C8Z7M1_9GAMM</name>
<dbReference type="OrthoDB" id="129043at2"/>
<feature type="repeat" description="TPR" evidence="3">
    <location>
        <begin position="38"/>
        <end position="71"/>
    </location>
</feature>
<keyword evidence="1" id="KW-0677">Repeat</keyword>
<feature type="chain" id="PRO_5023013909" evidence="4">
    <location>
        <begin position="25"/>
        <end position="260"/>
    </location>
</feature>
<evidence type="ECO:0000256" key="3">
    <source>
        <dbReference type="PROSITE-ProRule" id="PRU00339"/>
    </source>
</evidence>
<dbReference type="PANTHER" id="PTHR44858">
    <property type="entry name" value="TETRATRICOPEPTIDE REPEAT PROTEIN 6"/>
    <property type="match status" value="1"/>
</dbReference>
<organism evidence="5 6">
    <name type="scientific">Reinekea thalattae</name>
    <dbReference type="NCBI Taxonomy" id="2593301"/>
    <lineage>
        <taxon>Bacteria</taxon>
        <taxon>Pseudomonadati</taxon>
        <taxon>Pseudomonadota</taxon>
        <taxon>Gammaproteobacteria</taxon>
        <taxon>Oceanospirillales</taxon>
        <taxon>Saccharospirillaceae</taxon>
        <taxon>Reinekea</taxon>
    </lineage>
</organism>
<evidence type="ECO:0000313" key="6">
    <source>
        <dbReference type="Proteomes" id="UP000321764"/>
    </source>
</evidence>
<keyword evidence="4" id="KW-0732">Signal</keyword>
<dbReference type="AlphaFoldDB" id="A0A5C8Z7M1"/>
<feature type="signal peptide" evidence="4">
    <location>
        <begin position="1"/>
        <end position="24"/>
    </location>
</feature>
<evidence type="ECO:0000256" key="1">
    <source>
        <dbReference type="ARBA" id="ARBA00022737"/>
    </source>
</evidence>
<dbReference type="SUPFAM" id="SSF48452">
    <property type="entry name" value="TPR-like"/>
    <property type="match status" value="1"/>
</dbReference>
<accession>A0A5C8Z7M1</accession>
<evidence type="ECO:0000256" key="2">
    <source>
        <dbReference type="ARBA" id="ARBA00022803"/>
    </source>
</evidence>
<dbReference type="PANTHER" id="PTHR44858:SF1">
    <property type="entry name" value="UDP-N-ACETYLGLUCOSAMINE--PEPTIDE N-ACETYLGLUCOSAMINYLTRANSFERASE SPINDLY-RELATED"/>
    <property type="match status" value="1"/>
</dbReference>